<dbReference type="GO" id="GO:0009380">
    <property type="term" value="C:excinuclease repair complex"/>
    <property type="evidence" value="ECO:0007669"/>
    <property type="project" value="InterPro"/>
</dbReference>
<dbReference type="GO" id="GO:0009381">
    <property type="term" value="F:excinuclease ABC activity"/>
    <property type="evidence" value="ECO:0007669"/>
    <property type="project" value="UniProtKB-UniRule"/>
</dbReference>
<evidence type="ECO:0000256" key="5">
    <source>
        <dbReference type="ARBA" id="ARBA00023204"/>
    </source>
</evidence>
<comment type="function">
    <text evidence="7">The UvrABC repair system catalyzes the recognition and processing of DNA lesions. UvrC both incises the 5' and 3' sides of the lesion. The N-terminal half is responsible for the 3' incision and the C-terminal half is responsible for the 5' incision.</text>
</comment>
<dbReference type="Gene3D" id="3.40.1440.10">
    <property type="entry name" value="GIY-YIG endonuclease"/>
    <property type="match status" value="1"/>
</dbReference>
<dbReference type="PANTHER" id="PTHR30562">
    <property type="entry name" value="UVRC/OXIDOREDUCTASE"/>
    <property type="match status" value="1"/>
</dbReference>
<keyword evidence="2 7" id="KW-0227">DNA damage</keyword>
<name>A0A937G4M2_9BACT</name>
<dbReference type="InterPro" id="IPR010994">
    <property type="entry name" value="RuvA_2-like"/>
</dbReference>
<dbReference type="PANTHER" id="PTHR30562:SF1">
    <property type="entry name" value="UVRABC SYSTEM PROTEIN C"/>
    <property type="match status" value="1"/>
</dbReference>
<proteinExistence type="inferred from homology"/>
<dbReference type="PROSITE" id="PS50164">
    <property type="entry name" value="GIY_YIG"/>
    <property type="match status" value="1"/>
</dbReference>
<keyword evidence="5 7" id="KW-0234">DNA repair</keyword>
<dbReference type="GO" id="GO:0006289">
    <property type="term" value="P:nucleotide-excision repair"/>
    <property type="evidence" value="ECO:0007669"/>
    <property type="project" value="UniProtKB-UniRule"/>
</dbReference>
<evidence type="ECO:0000256" key="7">
    <source>
        <dbReference type="HAMAP-Rule" id="MF_00203"/>
    </source>
</evidence>
<evidence type="ECO:0000256" key="2">
    <source>
        <dbReference type="ARBA" id="ARBA00022763"/>
    </source>
</evidence>
<sequence>MHVPRHSVEERNTLPNSPGVYKFFNKDEELIYVGKAKSIKKRVGSYFSKSHQLNRKTQKLISEIVSMEYTLANTEFDALLLENNLIKENQPKYNILLKDDKTYPYICIVNERLPRIISTRTFDPTYGEYFGPFSSVVAMKNVLDLLRKLYSIRTCKFNLSEKNILERKFKVCLEYHIGNCKGPCENLQSKADYDNEIEQARSILKGNLSVVRNYFKQQMMTSSENLEFESAQKFKDKIELLDKFQTRSTVVNPKLSELDVFSIVSEKQAAFVNYLQVKNGAIILAKTVEVKKKLEESDEDVLSLIAVELRDRHSSDNKEIISNIAFSLKEDVYNVVPKIGDKKKLLELSLKNALEYKKDRIKPTGQEKKNETLLQLKMDLKLRETPQHIECFDNSNLQGSNPVASMVCFKNGKPAKKDYRHFNIKTVEGPDDFASMKEIVHRRYSRLMNENLPLPQLIVIDGGKGQLSSACDALKGIGLYGQIPIIGIAKRLEEIYFPGDSIPVHINKKSPSLFLLQRIRDEAHRFAITFHRQKRSNASFNTELESIKGIGKKTTDKLLNEFKSTRKIKALSKEELVKLLGHSKAEIVYKHFNK</sequence>
<dbReference type="Gene3D" id="1.10.150.20">
    <property type="entry name" value="5' to 3' exonuclease, C-terminal subdomain"/>
    <property type="match status" value="1"/>
</dbReference>
<evidence type="ECO:0000256" key="1">
    <source>
        <dbReference type="ARBA" id="ARBA00022490"/>
    </source>
</evidence>
<dbReference type="Proteomes" id="UP000614216">
    <property type="component" value="Unassembled WGS sequence"/>
</dbReference>
<comment type="subcellular location">
    <subcellularLocation>
        <location evidence="7">Cytoplasm</location>
    </subcellularLocation>
</comment>
<comment type="subunit">
    <text evidence="7">Interacts with UvrB in an incision complex.</text>
</comment>
<dbReference type="CDD" id="cd10434">
    <property type="entry name" value="GIY-YIG_UvrC_Cho"/>
    <property type="match status" value="1"/>
</dbReference>
<protein>
    <recommendedName>
        <fullName evidence="7">UvrABC system protein C</fullName>
        <shortName evidence="7">Protein UvrC</shortName>
    </recommendedName>
    <alternativeName>
        <fullName evidence="7">Excinuclease ABC subunit C</fullName>
    </alternativeName>
</protein>
<dbReference type="InterPro" id="IPR047296">
    <property type="entry name" value="GIY-YIG_UvrC_Cho"/>
</dbReference>
<dbReference type="EMBL" id="JAEUGD010000067">
    <property type="protein sequence ID" value="MBL6449933.1"/>
    <property type="molecule type" value="Genomic_DNA"/>
</dbReference>
<organism evidence="10 11">
    <name type="scientific">Fulvivirga marina</name>
    <dbReference type="NCBI Taxonomy" id="2494733"/>
    <lineage>
        <taxon>Bacteria</taxon>
        <taxon>Pseudomonadati</taxon>
        <taxon>Bacteroidota</taxon>
        <taxon>Cytophagia</taxon>
        <taxon>Cytophagales</taxon>
        <taxon>Fulvivirgaceae</taxon>
        <taxon>Fulvivirga</taxon>
    </lineage>
</organism>
<feature type="domain" description="GIY-YIG" evidence="8">
    <location>
        <begin position="16"/>
        <end position="95"/>
    </location>
</feature>
<dbReference type="Gene3D" id="3.30.420.340">
    <property type="entry name" value="UvrC, RNAse H endonuclease domain"/>
    <property type="match status" value="1"/>
</dbReference>
<evidence type="ECO:0000256" key="3">
    <source>
        <dbReference type="ARBA" id="ARBA00022769"/>
    </source>
</evidence>
<dbReference type="GO" id="GO:0005737">
    <property type="term" value="C:cytoplasm"/>
    <property type="evidence" value="ECO:0007669"/>
    <property type="project" value="UniProtKB-SubCell"/>
</dbReference>
<dbReference type="GO" id="GO:0009432">
    <property type="term" value="P:SOS response"/>
    <property type="evidence" value="ECO:0007669"/>
    <property type="project" value="UniProtKB-UniRule"/>
</dbReference>
<dbReference type="InterPro" id="IPR036876">
    <property type="entry name" value="UVR_dom_sf"/>
</dbReference>
<dbReference type="Pfam" id="PF01541">
    <property type="entry name" value="GIY-YIG"/>
    <property type="match status" value="1"/>
</dbReference>
<dbReference type="Pfam" id="PF08459">
    <property type="entry name" value="UvrC_RNaseH_dom"/>
    <property type="match status" value="1"/>
</dbReference>
<dbReference type="PROSITE" id="PS50165">
    <property type="entry name" value="UVRC"/>
    <property type="match status" value="1"/>
</dbReference>
<dbReference type="GO" id="GO:0003677">
    <property type="term" value="F:DNA binding"/>
    <property type="evidence" value="ECO:0007669"/>
    <property type="project" value="UniProtKB-UniRule"/>
</dbReference>
<dbReference type="SMART" id="SM00465">
    <property type="entry name" value="GIYc"/>
    <property type="match status" value="1"/>
</dbReference>
<dbReference type="InterPro" id="IPR050066">
    <property type="entry name" value="UvrABC_protein_C"/>
</dbReference>
<evidence type="ECO:0000256" key="4">
    <source>
        <dbReference type="ARBA" id="ARBA00022881"/>
    </source>
</evidence>
<evidence type="ECO:0000259" key="8">
    <source>
        <dbReference type="PROSITE" id="PS50164"/>
    </source>
</evidence>
<dbReference type="InterPro" id="IPR001162">
    <property type="entry name" value="UvrC_RNase_H_dom"/>
</dbReference>
<gene>
    <name evidence="7" type="primary">uvrC</name>
    <name evidence="10" type="ORF">JMN32_26710</name>
</gene>
<comment type="similarity">
    <text evidence="7">Belongs to the UvrC family.</text>
</comment>
<accession>A0A937G4M2</accession>
<keyword evidence="6 7" id="KW-0742">SOS response</keyword>
<comment type="caution">
    <text evidence="10">The sequence shown here is derived from an EMBL/GenBank/DDBJ whole genome shotgun (WGS) entry which is preliminary data.</text>
</comment>
<keyword evidence="4 7" id="KW-0267">Excision nuclease</keyword>
<evidence type="ECO:0000313" key="11">
    <source>
        <dbReference type="Proteomes" id="UP000614216"/>
    </source>
</evidence>
<dbReference type="SUPFAM" id="SSF46600">
    <property type="entry name" value="C-terminal UvrC-binding domain of UvrB"/>
    <property type="match status" value="1"/>
</dbReference>
<keyword evidence="3 7" id="KW-0228">DNA excision</keyword>
<reference evidence="10" key="1">
    <citation type="submission" date="2021-01" db="EMBL/GenBank/DDBJ databases">
        <title>Fulvivirga kasyanovii gen. nov., sp nov., a novel member of the phylum Bacteroidetes isolated from seawater in a mussel farm.</title>
        <authorList>
            <person name="Zhao L.-H."/>
            <person name="Wang Z.-J."/>
        </authorList>
    </citation>
    <scope>NUCLEOTIDE SEQUENCE</scope>
    <source>
        <strain evidence="10">29W222</strain>
    </source>
</reference>
<dbReference type="NCBIfam" id="TIGR00194">
    <property type="entry name" value="uvrC"/>
    <property type="match status" value="1"/>
</dbReference>
<dbReference type="InterPro" id="IPR000305">
    <property type="entry name" value="GIY-YIG_endonuc"/>
</dbReference>
<feature type="domain" description="UvrC family homology region profile" evidence="9">
    <location>
        <begin position="264"/>
        <end position="474"/>
    </location>
</feature>
<evidence type="ECO:0000256" key="6">
    <source>
        <dbReference type="ARBA" id="ARBA00023236"/>
    </source>
</evidence>
<dbReference type="Pfam" id="PF22920">
    <property type="entry name" value="UvrC_RNaseH"/>
    <property type="match status" value="1"/>
</dbReference>
<dbReference type="HAMAP" id="MF_00203">
    <property type="entry name" value="UvrC"/>
    <property type="match status" value="1"/>
</dbReference>
<keyword evidence="11" id="KW-1185">Reference proteome</keyword>
<dbReference type="InterPro" id="IPR038476">
    <property type="entry name" value="UvrC_RNase_H_dom_sf"/>
</dbReference>
<dbReference type="FunFam" id="3.40.1440.10:FF:000001">
    <property type="entry name" value="UvrABC system protein C"/>
    <property type="match status" value="1"/>
</dbReference>
<dbReference type="SUPFAM" id="SSF82771">
    <property type="entry name" value="GIY-YIG endonuclease"/>
    <property type="match status" value="1"/>
</dbReference>
<dbReference type="RefSeq" id="WP_202859463.1">
    <property type="nucleotide sequence ID" value="NZ_JAEUGD010000067.1"/>
</dbReference>
<dbReference type="InterPro" id="IPR004791">
    <property type="entry name" value="UvrC"/>
</dbReference>
<dbReference type="InterPro" id="IPR035901">
    <property type="entry name" value="GIY-YIG_endonuc_sf"/>
</dbReference>
<dbReference type="SUPFAM" id="SSF47781">
    <property type="entry name" value="RuvA domain 2-like"/>
    <property type="match status" value="1"/>
</dbReference>
<dbReference type="AlphaFoldDB" id="A0A937G4M2"/>
<evidence type="ECO:0000313" key="10">
    <source>
        <dbReference type="EMBL" id="MBL6449933.1"/>
    </source>
</evidence>
<keyword evidence="1 7" id="KW-0963">Cytoplasm</keyword>
<evidence type="ECO:0000259" key="9">
    <source>
        <dbReference type="PROSITE" id="PS50165"/>
    </source>
</evidence>